<reference evidence="1 2" key="1">
    <citation type="submission" date="2006-02" db="EMBL/GenBank/DDBJ databases">
        <authorList>
            <person name="Amann R."/>
            <person name="Ferriera S."/>
            <person name="Johnson J."/>
            <person name="Kravitz S."/>
            <person name="Halpern A."/>
            <person name="Remington K."/>
            <person name="Beeson K."/>
            <person name="Tran B."/>
            <person name="Rogers Y.-H."/>
            <person name="Friedman R."/>
            <person name="Venter J.C."/>
        </authorList>
    </citation>
    <scope>NUCLEOTIDE SEQUENCE [LARGE SCALE GENOMIC DNA]</scope>
    <source>
        <strain evidence="1 2">DSM 3645</strain>
    </source>
</reference>
<dbReference type="HOGENOM" id="CLU_3363561_0_0_0"/>
<protein>
    <submittedName>
        <fullName evidence="1">Uncharacterized protein</fullName>
    </submittedName>
</protein>
<evidence type="ECO:0000313" key="1">
    <source>
        <dbReference type="EMBL" id="EAQ80947.1"/>
    </source>
</evidence>
<gene>
    <name evidence="1" type="ORF">DSM3645_13041</name>
</gene>
<comment type="caution">
    <text evidence="1">The sequence shown here is derived from an EMBL/GenBank/DDBJ whole genome shotgun (WGS) entry which is preliminary data.</text>
</comment>
<organism evidence="1 2">
    <name type="scientific">Blastopirellula marina DSM 3645</name>
    <dbReference type="NCBI Taxonomy" id="314230"/>
    <lineage>
        <taxon>Bacteria</taxon>
        <taxon>Pseudomonadati</taxon>
        <taxon>Planctomycetota</taxon>
        <taxon>Planctomycetia</taxon>
        <taxon>Pirellulales</taxon>
        <taxon>Pirellulaceae</taxon>
        <taxon>Blastopirellula</taxon>
    </lineage>
</organism>
<name>A3ZS24_9BACT</name>
<sequence length="35" mass="3786">MLAIQSCLIFAGFVFSMIALTAALRPIKRTTPFGV</sequence>
<proteinExistence type="predicted"/>
<dbReference type="EMBL" id="AANZ01000007">
    <property type="protein sequence ID" value="EAQ80947.1"/>
    <property type="molecule type" value="Genomic_DNA"/>
</dbReference>
<accession>A3ZS24</accession>
<dbReference type="AlphaFoldDB" id="A3ZS24"/>
<dbReference type="Proteomes" id="UP000004358">
    <property type="component" value="Unassembled WGS sequence"/>
</dbReference>
<evidence type="ECO:0000313" key="2">
    <source>
        <dbReference type="Proteomes" id="UP000004358"/>
    </source>
</evidence>